<dbReference type="PANTHER" id="PTHR20371:SF1">
    <property type="entry name" value="ENOLASE-PHOSPHATASE E1"/>
    <property type="match status" value="1"/>
</dbReference>
<dbReference type="EMBL" id="OX597829">
    <property type="protein sequence ID" value="CAI9734663.1"/>
    <property type="molecule type" value="Genomic_DNA"/>
</dbReference>
<keyword evidence="2" id="KW-1185">Reference proteome</keyword>
<gene>
    <name evidence="1" type="ORF">OCTVUL_1B019861</name>
</gene>
<dbReference type="PANTHER" id="PTHR20371">
    <property type="entry name" value="ENOLASE-PHOSPHATASE E1"/>
    <property type="match status" value="1"/>
</dbReference>
<dbReference type="AlphaFoldDB" id="A0AA36FHK7"/>
<dbReference type="InterPro" id="IPR036412">
    <property type="entry name" value="HAD-like_sf"/>
</dbReference>
<dbReference type="SUPFAM" id="SSF56784">
    <property type="entry name" value="HAD-like"/>
    <property type="match status" value="1"/>
</dbReference>
<reference evidence="1" key="1">
    <citation type="submission" date="2023-08" db="EMBL/GenBank/DDBJ databases">
        <authorList>
            <person name="Alioto T."/>
            <person name="Alioto T."/>
            <person name="Gomez Garrido J."/>
        </authorList>
    </citation>
    <scope>NUCLEOTIDE SEQUENCE</scope>
</reference>
<dbReference type="Proteomes" id="UP001162480">
    <property type="component" value="Chromosome 16"/>
</dbReference>
<dbReference type="GO" id="GO:0019509">
    <property type="term" value="P:L-methionine salvage from methylthioadenosine"/>
    <property type="evidence" value="ECO:0007669"/>
    <property type="project" value="TreeGrafter"/>
</dbReference>
<dbReference type="Gene3D" id="1.10.720.60">
    <property type="match status" value="1"/>
</dbReference>
<accession>A0AA36FHK7</accession>
<organism evidence="1 2">
    <name type="scientific">Octopus vulgaris</name>
    <name type="common">Common octopus</name>
    <dbReference type="NCBI Taxonomy" id="6645"/>
    <lineage>
        <taxon>Eukaryota</taxon>
        <taxon>Metazoa</taxon>
        <taxon>Spiralia</taxon>
        <taxon>Lophotrochozoa</taxon>
        <taxon>Mollusca</taxon>
        <taxon>Cephalopoda</taxon>
        <taxon>Coleoidea</taxon>
        <taxon>Octopodiformes</taxon>
        <taxon>Octopoda</taxon>
        <taxon>Incirrata</taxon>
        <taxon>Octopodidae</taxon>
        <taxon>Octopus</taxon>
    </lineage>
</organism>
<evidence type="ECO:0000313" key="1">
    <source>
        <dbReference type="EMBL" id="CAI9734663.1"/>
    </source>
</evidence>
<sequence length="137" mass="15468">MGDKKRLASELESFLSGIKVFLIDIEGTTTPLSFTKEILFPYVADNLQNYLETHFDEDGCLCDIESLRQLAKQDEESKVIGATRISNTDADKNVIIQDVVANVKWQMSQNRKTTALKQLQGHIWKDAYKLGEIKGDS</sequence>
<name>A0AA36FHK7_OCTVU</name>
<dbReference type="GO" id="GO:0043874">
    <property type="term" value="F:acireductone synthase activity"/>
    <property type="evidence" value="ECO:0007669"/>
    <property type="project" value="TreeGrafter"/>
</dbReference>
<proteinExistence type="predicted"/>
<evidence type="ECO:0008006" key="3">
    <source>
        <dbReference type="Google" id="ProtNLM"/>
    </source>
</evidence>
<evidence type="ECO:0000313" key="2">
    <source>
        <dbReference type="Proteomes" id="UP001162480"/>
    </source>
</evidence>
<protein>
    <recommendedName>
        <fullName evidence="3">Enolase-phosphatase E1</fullName>
    </recommendedName>
</protein>